<evidence type="ECO:0000313" key="2">
    <source>
        <dbReference type="EMBL" id="KZP03641.1"/>
    </source>
</evidence>
<dbReference type="EMBL" id="KV418029">
    <property type="protein sequence ID" value="KZP03641.1"/>
    <property type="molecule type" value="Genomic_DNA"/>
</dbReference>
<organism evidence="2">
    <name type="scientific">Athelia psychrophila</name>
    <dbReference type="NCBI Taxonomy" id="1759441"/>
    <lineage>
        <taxon>Eukaryota</taxon>
        <taxon>Fungi</taxon>
        <taxon>Dikarya</taxon>
        <taxon>Basidiomycota</taxon>
        <taxon>Agaricomycotina</taxon>
        <taxon>Agaricomycetes</taxon>
        <taxon>Agaricomycetidae</taxon>
        <taxon>Atheliales</taxon>
        <taxon>Atheliaceae</taxon>
        <taxon>Athelia</taxon>
    </lineage>
</organism>
<feature type="signal peptide" evidence="1">
    <location>
        <begin position="1"/>
        <end position="17"/>
    </location>
</feature>
<accession>A0A167U6L7</accession>
<reference evidence="2" key="1">
    <citation type="journal article" date="2016" name="Mol. Biol. Evol.">
        <title>Comparative Genomics of Early-Diverging Mushroom-Forming Fungi Provides Insights into the Origins of Lignocellulose Decay Capabilities.</title>
        <authorList>
            <person name="Nagy L.G."/>
            <person name="Riley R."/>
            <person name="Tritt A."/>
            <person name="Adam C."/>
            <person name="Daum C."/>
            <person name="Floudas D."/>
            <person name="Sun H."/>
            <person name="Yadav J.S."/>
            <person name="Pangilinan J."/>
            <person name="Larsson K.H."/>
            <person name="Matsuura K."/>
            <person name="Barry K."/>
            <person name="Labutti K."/>
            <person name="Kuo R."/>
            <person name="Ohm R.A."/>
            <person name="Bhattacharya S.S."/>
            <person name="Shirouzu T."/>
            <person name="Yoshinaga Y."/>
            <person name="Martin F.M."/>
            <person name="Grigoriev I.V."/>
            <person name="Hibbett D.S."/>
        </authorList>
    </citation>
    <scope>NUCLEOTIDE SEQUENCE [LARGE SCALE GENOMIC DNA]</scope>
    <source>
        <strain evidence="2">CBS 109695</strain>
    </source>
</reference>
<dbReference type="STRING" id="436010.A0A167U6L7"/>
<proteinExistence type="predicted"/>
<protein>
    <submittedName>
        <fullName evidence="2">Uncharacterized protein</fullName>
    </submittedName>
</protein>
<sequence length="185" mass="18736">MRFTLAATFALLGAASAQLSLVVPGGDSLWWVAESANNIVWTCDTSPYGNFTVLIANSNVALLPSPIAVISIENNYDCSKTLTQEQVNQPVGTGYTVQLANIFNETDIYAESQPFEIKALGAIYPAASATPTASGTQTGTAASASVSATSPASGSSKNSGSSTAGKLSMMGAALATVGMAVGLMA</sequence>
<gene>
    <name evidence="2" type="ORF">FIBSPDRAFT_879272</name>
</gene>
<dbReference type="AlphaFoldDB" id="A0A167U6L7"/>
<feature type="chain" id="PRO_5007892869" evidence="1">
    <location>
        <begin position="18"/>
        <end position="185"/>
    </location>
</feature>
<evidence type="ECO:0000256" key="1">
    <source>
        <dbReference type="SAM" id="SignalP"/>
    </source>
</evidence>
<keyword evidence="1" id="KW-0732">Signal</keyword>
<dbReference type="OrthoDB" id="2576580at2759"/>
<name>A0A167U6L7_9AGAM</name>